<proteinExistence type="predicted"/>
<evidence type="ECO:0008006" key="3">
    <source>
        <dbReference type="Google" id="ProtNLM"/>
    </source>
</evidence>
<accession>Q0RM73</accession>
<dbReference type="AlphaFoldDB" id="Q0RM73"/>
<evidence type="ECO:0000313" key="2">
    <source>
        <dbReference type="Proteomes" id="UP000000657"/>
    </source>
</evidence>
<gene>
    <name evidence="1" type="ordered locus">FRAAL2735</name>
</gene>
<dbReference type="HOGENOM" id="CLU_989558_0_0_11"/>
<dbReference type="OrthoDB" id="3481322at2"/>
<evidence type="ECO:0000313" key="1">
    <source>
        <dbReference type="EMBL" id="CAJ61379.1"/>
    </source>
</evidence>
<dbReference type="KEGG" id="fal:FRAAL2735"/>
<dbReference type="EMBL" id="CT573213">
    <property type="protein sequence ID" value="CAJ61379.1"/>
    <property type="molecule type" value="Genomic_DNA"/>
</dbReference>
<protein>
    <recommendedName>
        <fullName evidence="3">Endonuclease/exonuclease/phosphatase domain-containing protein</fullName>
    </recommendedName>
</protein>
<sequence>MILKIIAQNLANGALATGDGDPEDRWPDLLARIAPHRPDLLLLCEASDWHRYGHKQLARAMRDLDMDACPLPPSSTGIRPAVMYRGATIGRWVRYNDDWSQTTVHGFGVAAFDIGLRKPLSVVAAHFDPHSPDKALQEAKVVATRGYKYGPLALVGGDINYPPTRGPAPAYGRMRPYNRAARTLVGPDGTLQPDTRVAGMLERCGYQDAALEMFDRSGDETLLRPTGATDRIDQIWVTTPLAPAVIGYTVLDTPEGASDHHGVMVELDTDLIDASDLWDYR</sequence>
<keyword evidence="2" id="KW-1185">Reference proteome</keyword>
<dbReference type="Gene3D" id="3.60.10.10">
    <property type="entry name" value="Endonuclease/exonuclease/phosphatase"/>
    <property type="match status" value="1"/>
</dbReference>
<dbReference type="STRING" id="326424.FRAAL2735"/>
<organism evidence="1 2">
    <name type="scientific">Frankia alni (strain DSM 45986 / CECT 9034 / ACN14a)</name>
    <dbReference type="NCBI Taxonomy" id="326424"/>
    <lineage>
        <taxon>Bacteria</taxon>
        <taxon>Bacillati</taxon>
        <taxon>Actinomycetota</taxon>
        <taxon>Actinomycetes</taxon>
        <taxon>Frankiales</taxon>
        <taxon>Frankiaceae</taxon>
        <taxon>Frankia</taxon>
    </lineage>
</organism>
<dbReference type="Proteomes" id="UP000000657">
    <property type="component" value="Chromosome"/>
</dbReference>
<reference evidence="1 2" key="1">
    <citation type="journal article" date="2007" name="Genome Res.">
        <title>Genome characteristics of facultatively symbiotic Frankia sp. strains reflect host range and host plant biogeography.</title>
        <authorList>
            <person name="Normand P."/>
            <person name="Lapierre P."/>
            <person name="Tisa L.S."/>
            <person name="Gogarten J.P."/>
            <person name="Alloisio N."/>
            <person name="Bagnarol E."/>
            <person name="Bassi C.A."/>
            <person name="Berry A.M."/>
            <person name="Bickhart D.M."/>
            <person name="Choisne N."/>
            <person name="Couloux A."/>
            <person name="Cournoyer B."/>
            <person name="Cruveiller S."/>
            <person name="Daubin V."/>
            <person name="Demange N."/>
            <person name="Francino M.P."/>
            <person name="Goltsman E."/>
            <person name="Huang Y."/>
            <person name="Kopp O.R."/>
            <person name="Labarre L."/>
            <person name="Lapidus A."/>
            <person name="Lavire C."/>
            <person name="Marechal J."/>
            <person name="Martinez M."/>
            <person name="Mastronunzio J.E."/>
            <person name="Mullin B.C."/>
            <person name="Niemann J."/>
            <person name="Pujic P."/>
            <person name="Rawnsley T."/>
            <person name="Rouy Z."/>
            <person name="Schenowitz C."/>
            <person name="Sellstedt A."/>
            <person name="Tavares F."/>
            <person name="Tomkins J.P."/>
            <person name="Vallenet D."/>
            <person name="Valverde C."/>
            <person name="Wall L.G."/>
            <person name="Wang Y."/>
            <person name="Medigue C."/>
            <person name="Benson D.R."/>
        </authorList>
    </citation>
    <scope>NUCLEOTIDE SEQUENCE [LARGE SCALE GENOMIC DNA]</scope>
    <source>
        <strain evidence="2">DSM 45986 / CECT 9034 / ACN14a</strain>
    </source>
</reference>
<dbReference type="InterPro" id="IPR036691">
    <property type="entry name" value="Endo/exonu/phosph_ase_sf"/>
</dbReference>
<name>Q0RM73_FRAAA</name>
<dbReference type="eggNOG" id="ENOG5031JMW">
    <property type="taxonomic scope" value="Bacteria"/>
</dbReference>
<dbReference type="RefSeq" id="WP_011603887.1">
    <property type="nucleotide sequence ID" value="NC_008278.1"/>
</dbReference>
<dbReference type="SUPFAM" id="SSF56219">
    <property type="entry name" value="DNase I-like"/>
    <property type="match status" value="1"/>
</dbReference>